<dbReference type="EC" id="6.-.-.-" evidence="2"/>
<dbReference type="HAMAP" id="MF_01867">
    <property type="entry name" value="BshC"/>
    <property type="match status" value="1"/>
</dbReference>
<dbReference type="STRING" id="35841.B4167_1538"/>
<evidence type="ECO:0000259" key="3">
    <source>
        <dbReference type="Pfam" id="PF10079"/>
    </source>
</evidence>
<evidence type="ECO:0000313" key="6">
    <source>
        <dbReference type="EMBL" id="KIO74253.1"/>
    </source>
</evidence>
<proteinExistence type="inferred from homology"/>
<dbReference type="InterPro" id="IPR055398">
    <property type="entry name" value="Rossmann-like_BshC"/>
</dbReference>
<dbReference type="EMBL" id="JXLU01000009">
    <property type="protein sequence ID" value="KIO74253.1"/>
    <property type="molecule type" value="Genomic_DNA"/>
</dbReference>
<dbReference type="InterPro" id="IPR011199">
    <property type="entry name" value="Bacillithiol_biosynth_BshC"/>
</dbReference>
<gene>
    <name evidence="2" type="primary">bshC</name>
    <name evidence="6" type="ORF">B4167_1538</name>
    <name evidence="5" type="ORF">BT1A1_1469</name>
</gene>
<evidence type="ECO:0000313" key="7">
    <source>
        <dbReference type="Proteomes" id="UP000032076"/>
    </source>
</evidence>
<dbReference type="Pfam" id="PF10079">
    <property type="entry name" value="Rossmann-like_BshC"/>
    <property type="match status" value="1"/>
</dbReference>
<dbReference type="NCBIfam" id="TIGR03998">
    <property type="entry name" value="thiol_BshC"/>
    <property type="match status" value="1"/>
</dbReference>
<dbReference type="AlphaFoldDB" id="A0A090IXW7"/>
<dbReference type="PIRSF" id="PIRSF012535">
    <property type="entry name" value="UCP012535"/>
    <property type="match status" value="1"/>
</dbReference>
<reference evidence="5 8" key="1">
    <citation type="submission" date="2014-07" db="EMBL/GenBank/DDBJ databases">
        <authorList>
            <person name="Wibberg Daniel"/>
        </authorList>
    </citation>
    <scope>NUCLEOTIDE SEQUENCE [LARGE SCALE GENOMIC DNA]</scope>
</reference>
<name>A0A090IXW7_9BACI</name>
<keyword evidence="1 2" id="KW-0436">Ligase</keyword>
<dbReference type="GO" id="GO:0016874">
    <property type="term" value="F:ligase activity"/>
    <property type="evidence" value="ECO:0007669"/>
    <property type="project" value="UniProtKB-UniRule"/>
</dbReference>
<keyword evidence="8" id="KW-1185">Reference proteome</keyword>
<evidence type="ECO:0000313" key="5">
    <source>
        <dbReference type="EMBL" id="CEE01298.1"/>
    </source>
</evidence>
<dbReference type="OrthoDB" id="9765151at2"/>
<protein>
    <recommendedName>
        <fullName evidence="2">Putative cysteine ligase BshC</fullName>
        <ecNumber evidence="2">6.-.-.-</ecNumber>
    </recommendedName>
</protein>
<dbReference type="InterPro" id="IPR055399">
    <property type="entry name" value="CC_BshC"/>
</dbReference>
<evidence type="ECO:0000313" key="8">
    <source>
        <dbReference type="Proteomes" id="UP000040576"/>
    </source>
</evidence>
<comment type="function">
    <text evidence="2">Involved in bacillithiol (BSH) biosynthesis. May catalyze the last step of the pathway, the addition of cysteine to glucosamine malate (GlcN-Mal) to generate BSH.</text>
</comment>
<feature type="domain" description="Bacillithiol biosynthesis BshC C-terminal coiled-coil" evidence="4">
    <location>
        <begin position="382"/>
        <end position="539"/>
    </location>
</feature>
<dbReference type="RefSeq" id="WP_034769596.1">
    <property type="nucleotide sequence ID" value="NZ_CCRF01000045.1"/>
</dbReference>
<dbReference type="EMBL" id="CCRF01000045">
    <property type="protein sequence ID" value="CEE01298.1"/>
    <property type="molecule type" value="Genomic_DNA"/>
</dbReference>
<organism evidence="5 8">
    <name type="scientific">Caldibacillus thermoamylovorans</name>
    <dbReference type="NCBI Taxonomy" id="35841"/>
    <lineage>
        <taxon>Bacteria</taxon>
        <taxon>Bacillati</taxon>
        <taxon>Bacillota</taxon>
        <taxon>Bacilli</taxon>
        <taxon>Bacillales</taxon>
        <taxon>Bacillaceae</taxon>
        <taxon>Caldibacillus</taxon>
    </lineage>
</organism>
<comment type="similarity">
    <text evidence="2">Belongs to the BshC family.</text>
</comment>
<dbReference type="Proteomes" id="UP000032076">
    <property type="component" value="Unassembled WGS sequence"/>
</dbReference>
<dbReference type="eggNOG" id="COG4365">
    <property type="taxonomic scope" value="Bacteria"/>
</dbReference>
<evidence type="ECO:0000256" key="2">
    <source>
        <dbReference type="HAMAP-Rule" id="MF_01867"/>
    </source>
</evidence>
<evidence type="ECO:0000256" key="1">
    <source>
        <dbReference type="ARBA" id="ARBA00022598"/>
    </source>
</evidence>
<sequence>MELLQLQLDIKNKLVHRYVHFGDHSFFHYSFRNKDDLVKRYNELTERTFPRKALANHIREYMSKFSMTKQIESNLQKLENENSVVVIGGQQAGLLTGPLYSIHKMISIVLLAKQQETFLQQPVVPVFWVAGEDHDIQEVNHVFKLEKQRLVKSIFPQKLPSEKRMISRIEFDKDQMESWYKKIIASFGETEHTKGILQFLYGCLSKSHTYTEFFVSIVNELFKNYGLLLIDSAHPDLRKIESTYFQLMIEYGEQITDRLLSKQEELLAQGFSKTIETKSSSLQLFHEEREERTLLQYDPGKNLIIGRNIAFTKSDLVKAARENPEKFSNNVVTRPIMQEFLFPTIAFVAGPGEIAYWAELKSCFELFGLKIPPVFPRINISFLERNIESDINDLHLSIKNILLNGTEPEKQKTFKSLQNNQIETQLEISRQVIREQYDKLANTIITYDKGLEKIIQKNAQFVLSQLEFLKNKTDETIIKKHELLLAKFDRINEFLHPFDGLQERCWNVFYFLNQHGLDFIDRLLELPFTCNGNHYLVKL</sequence>
<reference evidence="6 7" key="2">
    <citation type="submission" date="2015-01" db="EMBL/GenBank/DDBJ databases">
        <title>Draft Genome Sequences of Four Bacillus thermoamylovorans Strains, Isolated From Food Products.</title>
        <authorList>
            <person name="Krawcyk A.O."/>
            <person name="Berendsen E.M."/>
            <person name="Eijlander R.T."/>
            <person name="de Jong A."/>
            <person name="Wells-Bennik M."/>
            <person name="Kuipers O.P."/>
        </authorList>
    </citation>
    <scope>NUCLEOTIDE SEQUENCE [LARGE SCALE GENOMIC DNA]</scope>
    <source>
        <strain evidence="6 7">B4167</strain>
    </source>
</reference>
<feature type="domain" description="Bacillithiol biosynthesis BshC N-terminal Rossmann-like" evidence="3">
    <location>
        <begin position="1"/>
        <end position="377"/>
    </location>
</feature>
<dbReference type="Proteomes" id="UP000040576">
    <property type="component" value="Unassembled WGS sequence"/>
</dbReference>
<dbReference type="Pfam" id="PF24850">
    <property type="entry name" value="CC_BshC"/>
    <property type="match status" value="1"/>
</dbReference>
<dbReference type="PATRIC" id="fig|35841.6.peg.2057"/>
<evidence type="ECO:0000259" key="4">
    <source>
        <dbReference type="Pfam" id="PF24850"/>
    </source>
</evidence>
<accession>A0A090IXW7</accession>